<dbReference type="Proteomes" id="UP000004358">
    <property type="component" value="Unassembled WGS sequence"/>
</dbReference>
<accession>A3ZX29</accession>
<protein>
    <recommendedName>
        <fullName evidence="1">LHH domain-containing protein</fullName>
    </recommendedName>
</protein>
<feature type="domain" description="LHH" evidence="1">
    <location>
        <begin position="78"/>
        <end position="151"/>
    </location>
</feature>
<proteinExistence type="predicted"/>
<sequence length="162" mass="17535">MAKSQKVVVVSANGFGNINDIAEASSEAYKKAVAAVKNAPASGIVRGSNPSRLVFEGIEVRAVRSLSHVEYSTLRAMTKNGFAPKDINGKKLILHHLDQDPVGPIVEMPGFRHNIGNRIQHPLGNAPGAGLTAEQRAAFNAWRESYWKARALEELAARRITP</sequence>
<dbReference type="EMBL" id="AANZ01000017">
    <property type="protein sequence ID" value="EAQ78906.1"/>
    <property type="molecule type" value="Genomic_DNA"/>
</dbReference>
<gene>
    <name evidence="2" type="ORF">DSM3645_27538</name>
</gene>
<organism evidence="2 3">
    <name type="scientific">Blastopirellula marina DSM 3645</name>
    <dbReference type="NCBI Taxonomy" id="314230"/>
    <lineage>
        <taxon>Bacteria</taxon>
        <taxon>Pseudomonadati</taxon>
        <taxon>Planctomycetota</taxon>
        <taxon>Planctomycetia</taxon>
        <taxon>Pirellulales</taxon>
        <taxon>Pirellulaceae</taxon>
        <taxon>Blastopirellula</taxon>
    </lineage>
</organism>
<comment type="caution">
    <text evidence="2">The sequence shown here is derived from an EMBL/GenBank/DDBJ whole genome shotgun (WGS) entry which is preliminary data.</text>
</comment>
<reference evidence="2 3" key="1">
    <citation type="submission" date="2006-02" db="EMBL/GenBank/DDBJ databases">
        <authorList>
            <person name="Amann R."/>
            <person name="Ferriera S."/>
            <person name="Johnson J."/>
            <person name="Kravitz S."/>
            <person name="Halpern A."/>
            <person name="Remington K."/>
            <person name="Beeson K."/>
            <person name="Tran B."/>
            <person name="Rogers Y.-H."/>
            <person name="Friedman R."/>
            <person name="Venter J.C."/>
        </authorList>
    </citation>
    <scope>NUCLEOTIDE SEQUENCE [LARGE SCALE GENOMIC DNA]</scope>
    <source>
        <strain evidence="2 3">DSM 3645</strain>
    </source>
</reference>
<dbReference type="RefSeq" id="WP_002653400.1">
    <property type="nucleotide sequence ID" value="NZ_CH672376.1"/>
</dbReference>
<evidence type="ECO:0000313" key="3">
    <source>
        <dbReference type="Proteomes" id="UP000004358"/>
    </source>
</evidence>
<evidence type="ECO:0000313" key="2">
    <source>
        <dbReference type="EMBL" id="EAQ78906.1"/>
    </source>
</evidence>
<name>A3ZX29_9BACT</name>
<evidence type="ECO:0000259" key="1">
    <source>
        <dbReference type="Pfam" id="PF14411"/>
    </source>
</evidence>
<dbReference type="STRING" id="314230.DSM3645_27538"/>
<dbReference type="InterPro" id="IPR026834">
    <property type="entry name" value="LHH"/>
</dbReference>
<dbReference type="HOGENOM" id="CLU_1632171_0_0_0"/>
<dbReference type="Pfam" id="PF14411">
    <property type="entry name" value="LHH"/>
    <property type="match status" value="1"/>
</dbReference>
<dbReference type="AlphaFoldDB" id="A3ZX29"/>
<dbReference type="OrthoDB" id="6043530at2"/>